<comment type="caution">
    <text evidence="4">The sequence shown here is derived from an EMBL/GenBank/DDBJ whole genome shotgun (WGS) entry which is preliminary data.</text>
</comment>
<name>A0ABW2V100_9BACI</name>
<protein>
    <recommendedName>
        <fullName evidence="6">Transglycosylase SLT domain-containing protein</fullName>
    </recommendedName>
</protein>
<feature type="compositionally biased region" description="Basic and acidic residues" evidence="3">
    <location>
        <begin position="1052"/>
        <end position="1061"/>
    </location>
</feature>
<feature type="region of interest" description="Disordered" evidence="3">
    <location>
        <begin position="1172"/>
        <end position="1197"/>
    </location>
</feature>
<feature type="region of interest" description="Disordered" evidence="3">
    <location>
        <begin position="1031"/>
        <end position="1061"/>
    </location>
</feature>
<keyword evidence="5" id="KW-1185">Reference proteome</keyword>
<feature type="region of interest" description="Disordered" evidence="3">
    <location>
        <begin position="951"/>
        <end position="991"/>
    </location>
</feature>
<dbReference type="EMBL" id="JBHTGR010000057">
    <property type="protein sequence ID" value="MFC7748307.1"/>
    <property type="molecule type" value="Genomic_DNA"/>
</dbReference>
<dbReference type="CDD" id="cd13402">
    <property type="entry name" value="LT_TF-like"/>
    <property type="match status" value="1"/>
</dbReference>
<dbReference type="Proteomes" id="UP001596620">
    <property type="component" value="Unassembled WGS sequence"/>
</dbReference>
<evidence type="ECO:0000313" key="4">
    <source>
        <dbReference type="EMBL" id="MFC7748307.1"/>
    </source>
</evidence>
<evidence type="ECO:0000256" key="1">
    <source>
        <dbReference type="ARBA" id="ARBA00023054"/>
    </source>
</evidence>
<feature type="compositionally biased region" description="Basic and acidic residues" evidence="3">
    <location>
        <begin position="199"/>
        <end position="212"/>
    </location>
</feature>
<dbReference type="RefSeq" id="WP_382361627.1">
    <property type="nucleotide sequence ID" value="NZ_JBHTGR010000057.1"/>
</dbReference>
<keyword evidence="1 2" id="KW-0175">Coiled coil</keyword>
<accession>A0ABW2V100</accession>
<feature type="coiled-coil region" evidence="2">
    <location>
        <begin position="815"/>
        <end position="919"/>
    </location>
</feature>
<feature type="compositionally biased region" description="Basic and acidic residues" evidence="3">
    <location>
        <begin position="118"/>
        <end position="135"/>
    </location>
</feature>
<reference evidence="5" key="1">
    <citation type="journal article" date="2019" name="Int. J. Syst. Evol. Microbiol.">
        <title>The Global Catalogue of Microorganisms (GCM) 10K type strain sequencing project: providing services to taxonomists for standard genome sequencing and annotation.</title>
        <authorList>
            <consortium name="The Broad Institute Genomics Platform"/>
            <consortium name="The Broad Institute Genome Sequencing Center for Infectious Disease"/>
            <person name="Wu L."/>
            <person name="Ma J."/>
        </authorList>
    </citation>
    <scope>NUCLEOTIDE SEQUENCE [LARGE SCALE GENOMIC DNA]</scope>
    <source>
        <strain evidence="5">JCM 30234</strain>
    </source>
</reference>
<proteinExistence type="predicted"/>
<dbReference type="SUPFAM" id="SSF57997">
    <property type="entry name" value="Tropomyosin"/>
    <property type="match status" value="1"/>
</dbReference>
<dbReference type="Gene3D" id="1.20.120.20">
    <property type="entry name" value="Apolipoprotein"/>
    <property type="match status" value="1"/>
</dbReference>
<evidence type="ECO:0000256" key="3">
    <source>
        <dbReference type="SAM" id="MobiDB-lite"/>
    </source>
</evidence>
<feature type="region of interest" description="Disordered" evidence="3">
    <location>
        <begin position="734"/>
        <end position="755"/>
    </location>
</feature>
<evidence type="ECO:0008006" key="6">
    <source>
        <dbReference type="Google" id="ProtNLM"/>
    </source>
</evidence>
<feature type="compositionally biased region" description="Basic and acidic residues" evidence="3">
    <location>
        <begin position="951"/>
        <end position="960"/>
    </location>
</feature>
<dbReference type="PANTHER" id="PTHR32083">
    <property type="entry name" value="CILIA AND FLAGELLA-ASSOCIATED PROTEIN 58-RELATED"/>
    <property type="match status" value="1"/>
</dbReference>
<feature type="compositionally biased region" description="Polar residues" evidence="3">
    <location>
        <begin position="1041"/>
        <end position="1051"/>
    </location>
</feature>
<evidence type="ECO:0000313" key="5">
    <source>
        <dbReference type="Proteomes" id="UP001596620"/>
    </source>
</evidence>
<feature type="region of interest" description="Disordered" evidence="3">
    <location>
        <begin position="111"/>
        <end position="135"/>
    </location>
</feature>
<dbReference type="PANTHER" id="PTHR32083:SF48">
    <property type="entry name" value="TRANS-GOLGI NETWORK-LOCALIZED SYP41-INTERACTING PROTEIN 1"/>
    <property type="match status" value="1"/>
</dbReference>
<evidence type="ECO:0000256" key="2">
    <source>
        <dbReference type="SAM" id="Coils"/>
    </source>
</evidence>
<dbReference type="Gene3D" id="1.10.287.1490">
    <property type="match status" value="1"/>
</dbReference>
<organism evidence="4 5">
    <name type="scientific">Lentibacillus kimchii</name>
    <dbReference type="NCBI Taxonomy" id="1542911"/>
    <lineage>
        <taxon>Bacteria</taxon>
        <taxon>Bacillati</taxon>
        <taxon>Bacillota</taxon>
        <taxon>Bacilli</taxon>
        <taxon>Bacillales</taxon>
        <taxon>Bacillaceae</taxon>
        <taxon>Lentibacillus</taxon>
    </lineage>
</organism>
<sequence>MATGGKPLGEMTVGMSLDGTNFSKTLKGIQKQIKTSQSAMKANISVLTSAGDQYGALEAKVNGLNDTMSANRQNIDQLRSKYDEMANTYGENSEQAQKYAKQLNDAIRKQSSYQKQLDNTKTKMSDLSRGTEDYKERIKQSTRKINAQVKAHESQGDVYQANASKLKGLKESHELQEQVVENEKDKLEELKQTYGENSSEVREQETALEEARSQYTQLGSSIESIQDQYGNLNEKMAGTADKLNKVGDNIQNTSGKVKSFGSKWTKASAAGVGAIGGLTGSIVGLTQKVMENADSIDEQSRKMGVSTDFYQEMDYWAQQNSVSNESFQKAVERLNQRMGRAADGNDKYSDALKDLNVDMDKVKKGTLDTEEAFAQTIKTLSEMDDEQEKSAKASELFGTKLSRELLPALSDGSLSMEEAKEQAHDMGVVLSDEQIDASSKFEQSFDKIKSSIGGVASKIGLELMPYMQDGLDWVQNHLPEIKEKVKDTTDNIINGVKDLVEGYKDLNPKTKKAVKLIGAISTVGGPAVSTLGHLASGIGGVAKVSGSLVSGLGSKGGKGLLGSLTGLTRMGVVGLAIGAVGGLTYGIKKLIDKNKESKEVNLDNAKSLSDEAYQLENATDKFDKLKSKADLTNDELKEINDLNHRISNSSNPDEIAELKDRYNELADKSGLSKDQLDEFVNANDDIIEQAPNVKTAVSESGNEFVEHTDKVRDDIKAMRDWSETKLINEQSKLLQKEKDAQDKLNKAKKDQKQTEKRLNFLADHRNDSKEELNNKIEDTKEKLKDVNHHSEKGRKLDAKLNDLLAIKRDTIGDTIEDLEKEHKENKEIIQDQYDRLNKLHEIDSQMSNIYLKNAGIKEEGVEGLKVLENTIKKHEKERTKLQQKRREQGYLNQKDKDRLQYLNNQLKKEKDSRKNIKENTNMYSDINFLIQKGNDKLQERLNKQAKSVLESDKLNNSEKKSIRKSVKKNKEHDKEIQKLKKKKKKEGANKDEIQKQINKLKNKKKANNQNIQDILKENGLWNDIKNAIQKGKNKEDKKGNSVKNTNSNLEVQKSKEQKVNDKTRTGIGLEQDRTAEAGKDVNKNVDVLPTPTLLDFNNKVKQYQTKPVGINKSSALANLNDDVSKPVNKTVNLSAKPNNTQMAFPLLAHAKGTKGHPYDGAALVGDGKGSNAGRELITPPKSKPFLSPPTDTLMNLPKGTQVTPAKETKQMFPQYANGTDNHVDGSFIFKKLGMMGLGDGLISGGIGDTIAKVTRDSLDTMREMLRTGNKHLNEYSPASQSASAWRPQIKEAAKLLHTSPTRSEINGIISQIALESGGNQDTVQSSDVYDINIAQGNPARGLLQYIPETFSAYQVPGHHDIYSGFDQLLAFFNNTNWRKDLPYGKSGWSPTGATKYADGGFSSTEKLAHISENDKPESIIPLDKGKRTRAVSLLNKTKKALGVPDGGKVVVNNDNDDVIKRQDKQLNMMQQQINLLTQLLTKDHDIVIDGQAVAETVDPHLEKIRNERDVKQSRGRGDM</sequence>
<feature type="compositionally biased region" description="Basic and acidic residues" evidence="3">
    <location>
        <begin position="968"/>
        <end position="978"/>
    </location>
</feature>
<gene>
    <name evidence="4" type="ORF">ACFQU8_14035</name>
</gene>
<feature type="region of interest" description="Disordered" evidence="3">
    <location>
        <begin position="194"/>
        <end position="213"/>
    </location>
</feature>
<feature type="coiled-coil region" evidence="2">
    <location>
        <begin position="615"/>
        <end position="642"/>
    </location>
</feature>